<name>A0A2N5WXP6_9GAMM</name>
<accession>A0A2N5WXP6</accession>
<dbReference type="CDD" id="cd01058">
    <property type="entry name" value="AAMH_B"/>
    <property type="match status" value="1"/>
</dbReference>
<dbReference type="InterPro" id="IPR009078">
    <property type="entry name" value="Ferritin-like_SF"/>
</dbReference>
<dbReference type="Gene3D" id="1.10.620.20">
    <property type="entry name" value="Ribonucleotide Reductase, subunit A"/>
    <property type="match status" value="1"/>
</dbReference>
<protein>
    <submittedName>
        <fullName evidence="3">Phenol hydroxylase</fullName>
    </submittedName>
</protein>
<dbReference type="AlphaFoldDB" id="A0A2N5WXP6"/>
<dbReference type="InterPro" id="IPR003430">
    <property type="entry name" value="Phenol_Hydrox"/>
</dbReference>
<dbReference type="InterPro" id="IPR012078">
    <property type="entry name" value="MP_mOase_hydro"/>
</dbReference>
<proteinExistence type="predicted"/>
<comment type="caution">
    <text evidence="3">The sequence shown here is derived from an EMBL/GenBank/DDBJ whole genome shotgun (WGS) entry which is preliminary data.</text>
</comment>
<dbReference type="PIRSF" id="PIRSF000040">
    <property type="entry name" value="MMOH_comp"/>
    <property type="match status" value="1"/>
</dbReference>
<dbReference type="InterPro" id="IPR012348">
    <property type="entry name" value="RNR-like"/>
</dbReference>
<keyword evidence="1" id="KW-0560">Oxidoreductase</keyword>
<evidence type="ECO:0000256" key="1">
    <source>
        <dbReference type="ARBA" id="ARBA00023002"/>
    </source>
</evidence>
<dbReference type="EMBL" id="PKUS01000040">
    <property type="protein sequence ID" value="PLW67003.1"/>
    <property type="molecule type" value="Genomic_DNA"/>
</dbReference>
<dbReference type="SUPFAM" id="SSF47240">
    <property type="entry name" value="Ferritin-like"/>
    <property type="match status" value="1"/>
</dbReference>
<dbReference type="Proteomes" id="UP000235005">
    <property type="component" value="Unassembled WGS sequence"/>
</dbReference>
<evidence type="ECO:0000256" key="2">
    <source>
        <dbReference type="ARBA" id="ARBA00023033"/>
    </source>
</evidence>
<organism evidence="3 4">
    <name type="scientific">Pseudohalioglobus lutimaris</name>
    <dbReference type="NCBI Taxonomy" id="1737061"/>
    <lineage>
        <taxon>Bacteria</taxon>
        <taxon>Pseudomonadati</taxon>
        <taxon>Pseudomonadota</taxon>
        <taxon>Gammaproteobacteria</taxon>
        <taxon>Cellvibrionales</taxon>
        <taxon>Halieaceae</taxon>
        <taxon>Pseudohalioglobus</taxon>
    </lineage>
</organism>
<reference evidence="3 4" key="1">
    <citation type="submission" date="2018-01" db="EMBL/GenBank/DDBJ databases">
        <title>The draft genome sequence of Halioglobus lutimaris HF004.</title>
        <authorList>
            <person name="Du Z.-J."/>
            <person name="Shi M.-J."/>
        </authorList>
    </citation>
    <scope>NUCLEOTIDE SEQUENCE [LARGE SCALE GENOMIC DNA]</scope>
    <source>
        <strain evidence="3 4">HF004</strain>
    </source>
</reference>
<keyword evidence="2" id="KW-0503">Monooxygenase</keyword>
<evidence type="ECO:0000313" key="3">
    <source>
        <dbReference type="EMBL" id="PLW67003.1"/>
    </source>
</evidence>
<dbReference type="Pfam" id="PF02332">
    <property type="entry name" value="Phenol_Hydrox"/>
    <property type="match status" value="1"/>
</dbReference>
<dbReference type="RefSeq" id="WP_076000710.1">
    <property type="nucleotide sequence ID" value="NZ_PKUS01000040.1"/>
</dbReference>
<gene>
    <name evidence="3" type="ORF">C0039_19040</name>
</gene>
<keyword evidence="4" id="KW-1185">Reference proteome</keyword>
<evidence type="ECO:0000313" key="4">
    <source>
        <dbReference type="Proteomes" id="UP000235005"/>
    </source>
</evidence>
<dbReference type="OrthoDB" id="9806768at2"/>
<sequence length="326" mass="37664">MSIEIKTSTLEPIRHTFEHTKRRFGDKPASRYQEASYDIAPEKNFHYRPMWQPDKLLNDSSRTAIVMEDWYAYRDPRQYYYGTYVQARAKLQEVTESNYAFFDKRGFADRMSDEVKAKIIRCLVPLRHMELGANMNNVLCCAYGTSTVLTQAFLYNGMDRLGIAQYLSRIGLLLDGNSTDGLAKAKEHWMTDSAWQGLRRYTENTLVVEDWFEVFIAQDVVLDTLIYDLMYRQFDEKITEEGGSDLAMLIEFMQEWHKDNSRWVDATLKSTVAESEHNKELIGRWVADWQEKAVADMAPLAEIAVGEEAVNASVEVLNKRLAKAGL</sequence>
<dbReference type="GO" id="GO:0016709">
    <property type="term" value="F:oxidoreductase activity, acting on paired donors, with incorporation or reduction of molecular oxygen, NAD(P)H as one donor, and incorporation of one atom of oxygen"/>
    <property type="evidence" value="ECO:0007669"/>
    <property type="project" value="InterPro"/>
</dbReference>